<evidence type="ECO:0000313" key="3">
    <source>
        <dbReference type="EMBL" id="OGK67034.1"/>
    </source>
</evidence>
<evidence type="ECO:0000259" key="2">
    <source>
        <dbReference type="Pfam" id="PF02481"/>
    </source>
</evidence>
<protein>
    <submittedName>
        <fullName evidence="3">DNA protecting protein DprA</fullName>
    </submittedName>
</protein>
<dbReference type="GO" id="GO:0009294">
    <property type="term" value="P:DNA-mediated transformation"/>
    <property type="evidence" value="ECO:0007669"/>
    <property type="project" value="InterPro"/>
</dbReference>
<reference evidence="3 4" key="1">
    <citation type="journal article" date="2016" name="Nat. Commun.">
        <title>Thousands of microbial genomes shed light on interconnected biogeochemical processes in an aquifer system.</title>
        <authorList>
            <person name="Anantharaman K."/>
            <person name="Brown C.T."/>
            <person name="Hug L.A."/>
            <person name="Sharon I."/>
            <person name="Castelle C.J."/>
            <person name="Probst A.J."/>
            <person name="Thomas B.C."/>
            <person name="Singh A."/>
            <person name="Wilkins M.J."/>
            <person name="Karaoz U."/>
            <person name="Brodie E.L."/>
            <person name="Williams K.H."/>
            <person name="Hubbard S.S."/>
            <person name="Banfield J.F."/>
        </authorList>
    </citation>
    <scope>NUCLEOTIDE SEQUENCE [LARGE SCALE GENOMIC DNA]</scope>
</reference>
<organism evidence="3 4">
    <name type="scientific">Candidatus Roizmanbacteria bacterium RIFOXYA1_FULL_41_12</name>
    <dbReference type="NCBI Taxonomy" id="1802082"/>
    <lineage>
        <taxon>Bacteria</taxon>
        <taxon>Candidatus Roizmaniibacteriota</taxon>
    </lineage>
</organism>
<dbReference type="AlphaFoldDB" id="A0A1F7KGQ1"/>
<dbReference type="EMBL" id="MGBG01000002">
    <property type="protein sequence ID" value="OGK67034.1"/>
    <property type="molecule type" value="Genomic_DNA"/>
</dbReference>
<comment type="similarity">
    <text evidence="1">Belongs to the DprA/Smf family.</text>
</comment>
<dbReference type="Pfam" id="PF02481">
    <property type="entry name" value="DNA_processg_A"/>
    <property type="match status" value="1"/>
</dbReference>
<evidence type="ECO:0000256" key="1">
    <source>
        <dbReference type="ARBA" id="ARBA00006525"/>
    </source>
</evidence>
<name>A0A1F7KGQ1_9BACT</name>
<feature type="domain" description="Smf/DprA SLOG" evidence="2">
    <location>
        <begin position="12"/>
        <end position="220"/>
    </location>
</feature>
<gene>
    <name evidence="3" type="ORF">A2209_03200</name>
</gene>
<dbReference type="NCBIfam" id="TIGR00732">
    <property type="entry name" value="dprA"/>
    <property type="match status" value="1"/>
</dbReference>
<dbReference type="PANTHER" id="PTHR43022:SF1">
    <property type="entry name" value="PROTEIN SMF"/>
    <property type="match status" value="1"/>
</dbReference>
<proteinExistence type="inferred from homology"/>
<accession>A0A1F7KGQ1</accession>
<evidence type="ECO:0000313" key="4">
    <source>
        <dbReference type="Proteomes" id="UP000178450"/>
    </source>
</evidence>
<dbReference type="Gene3D" id="3.40.50.450">
    <property type="match status" value="1"/>
</dbReference>
<comment type="caution">
    <text evidence="3">The sequence shown here is derived from an EMBL/GenBank/DDBJ whole genome shotgun (WGS) entry which is preliminary data.</text>
</comment>
<dbReference type="Proteomes" id="UP000178450">
    <property type="component" value="Unassembled WGS sequence"/>
</dbReference>
<dbReference type="SUPFAM" id="SSF102405">
    <property type="entry name" value="MCP/YpsA-like"/>
    <property type="match status" value="1"/>
</dbReference>
<sequence>MTAVQPNISQVSLESQNYPYLLKQIPDPPKHFYYRGQYDRFKWAKGRFLAVVGSRRPSAYGCKIAHAWASQLAQQGIILVSGLALGIDTIVHQEALKAGAPTIAVLGCAIDYIYPSENRKLYWQIANQGLIISEFGRGTRVPKSQFVTRNRIISGLCKAVLLIEGANYSGTLITVRYGLEQGREILVLPGPIDSATSAAPLIMLKQGAIPVSSVREILSAV</sequence>
<dbReference type="InterPro" id="IPR057666">
    <property type="entry name" value="DrpA_SLOG"/>
</dbReference>
<dbReference type="InterPro" id="IPR003488">
    <property type="entry name" value="DprA"/>
</dbReference>
<dbReference type="PANTHER" id="PTHR43022">
    <property type="entry name" value="PROTEIN SMF"/>
    <property type="match status" value="1"/>
</dbReference>